<keyword evidence="1" id="KW-0732">Signal</keyword>
<feature type="chain" id="PRO_5045121089" evidence="1">
    <location>
        <begin position="26"/>
        <end position="165"/>
    </location>
</feature>
<comment type="caution">
    <text evidence="2">The sequence shown here is derived from an EMBL/GenBank/DDBJ whole genome shotgun (WGS) entry which is preliminary data.</text>
</comment>
<protein>
    <submittedName>
        <fullName evidence="2">Uncharacterized protein</fullName>
    </submittedName>
</protein>
<proteinExistence type="predicted"/>
<evidence type="ECO:0000256" key="1">
    <source>
        <dbReference type="SAM" id="SignalP"/>
    </source>
</evidence>
<feature type="signal peptide" evidence="1">
    <location>
        <begin position="1"/>
        <end position="25"/>
    </location>
</feature>
<dbReference type="EMBL" id="JARBHB010000008">
    <property type="protein sequence ID" value="KAJ8877230.1"/>
    <property type="molecule type" value="Genomic_DNA"/>
</dbReference>
<keyword evidence="3" id="KW-1185">Reference proteome</keyword>
<name>A0ABQ9GYW3_9NEOP</name>
<sequence>MCIVIVVHTIYLKNILLSLLFQLHAISERLKQPCPPLEILDKRMDFSHVMDFCSQLNSVTISGSCSPVGTSNLVPNKLAFELSVFKMVEKFTFINVSVSNVYCVGNMRDSVTCLAVHSSALKKIASVLLCDVIHKDVLYSGERHTWKKVIEADFSTNDLEKLTMP</sequence>
<dbReference type="Proteomes" id="UP001159363">
    <property type="component" value="Chromosome 7"/>
</dbReference>
<evidence type="ECO:0000313" key="3">
    <source>
        <dbReference type="Proteomes" id="UP001159363"/>
    </source>
</evidence>
<accession>A0ABQ9GYW3</accession>
<gene>
    <name evidence="2" type="ORF">PR048_021684</name>
</gene>
<evidence type="ECO:0000313" key="2">
    <source>
        <dbReference type="EMBL" id="KAJ8877230.1"/>
    </source>
</evidence>
<organism evidence="2 3">
    <name type="scientific">Dryococelus australis</name>
    <dbReference type="NCBI Taxonomy" id="614101"/>
    <lineage>
        <taxon>Eukaryota</taxon>
        <taxon>Metazoa</taxon>
        <taxon>Ecdysozoa</taxon>
        <taxon>Arthropoda</taxon>
        <taxon>Hexapoda</taxon>
        <taxon>Insecta</taxon>
        <taxon>Pterygota</taxon>
        <taxon>Neoptera</taxon>
        <taxon>Polyneoptera</taxon>
        <taxon>Phasmatodea</taxon>
        <taxon>Verophasmatodea</taxon>
        <taxon>Anareolatae</taxon>
        <taxon>Phasmatidae</taxon>
        <taxon>Eurycanthinae</taxon>
        <taxon>Dryococelus</taxon>
    </lineage>
</organism>
<reference evidence="2 3" key="1">
    <citation type="submission" date="2023-02" db="EMBL/GenBank/DDBJ databases">
        <title>LHISI_Scaffold_Assembly.</title>
        <authorList>
            <person name="Stuart O.P."/>
            <person name="Cleave R."/>
            <person name="Magrath M.J.L."/>
            <person name="Mikheyev A.S."/>
        </authorList>
    </citation>
    <scope>NUCLEOTIDE SEQUENCE [LARGE SCALE GENOMIC DNA]</scope>
    <source>
        <strain evidence="2">Daus_M_001</strain>
        <tissue evidence="2">Leg muscle</tissue>
    </source>
</reference>